<comment type="caution">
    <text evidence="1">The sequence shown here is derived from an EMBL/GenBank/DDBJ whole genome shotgun (WGS) entry which is preliminary data.</text>
</comment>
<reference evidence="1" key="1">
    <citation type="journal article" date="2015" name="Nature">
        <title>Complex archaea that bridge the gap between prokaryotes and eukaryotes.</title>
        <authorList>
            <person name="Spang A."/>
            <person name="Saw J.H."/>
            <person name="Jorgensen S.L."/>
            <person name="Zaremba-Niedzwiedzka K."/>
            <person name="Martijn J."/>
            <person name="Lind A.E."/>
            <person name="van Eijk R."/>
            <person name="Schleper C."/>
            <person name="Guy L."/>
            <person name="Ettema T.J."/>
        </authorList>
    </citation>
    <scope>NUCLEOTIDE SEQUENCE</scope>
</reference>
<accession>A0A0F9QD19</accession>
<name>A0A0F9QD19_9ZZZZ</name>
<gene>
    <name evidence="1" type="ORF">LCGC14_1029730</name>
</gene>
<dbReference type="EMBL" id="LAZR01004171">
    <property type="protein sequence ID" value="KKN11126.1"/>
    <property type="molecule type" value="Genomic_DNA"/>
</dbReference>
<sequence length="89" mass="9910">MDNELLLNYLKEIYDICGGEVHNKMTTFMSPSASALGIGKKLGISKEKTKQIYSFLVASDKLIMSGMINDPVLRITVEGVGYLMDYSRL</sequence>
<dbReference type="AlphaFoldDB" id="A0A0F9QD19"/>
<proteinExistence type="predicted"/>
<protein>
    <submittedName>
        <fullName evidence="1">Uncharacterized protein</fullName>
    </submittedName>
</protein>
<evidence type="ECO:0000313" key="1">
    <source>
        <dbReference type="EMBL" id="KKN11126.1"/>
    </source>
</evidence>
<organism evidence="1">
    <name type="scientific">marine sediment metagenome</name>
    <dbReference type="NCBI Taxonomy" id="412755"/>
    <lineage>
        <taxon>unclassified sequences</taxon>
        <taxon>metagenomes</taxon>
        <taxon>ecological metagenomes</taxon>
    </lineage>
</organism>